<evidence type="ECO:0000259" key="12">
    <source>
        <dbReference type="PROSITE" id="PS51194"/>
    </source>
</evidence>
<dbReference type="GO" id="GO:0003723">
    <property type="term" value="F:RNA binding"/>
    <property type="evidence" value="ECO:0007669"/>
    <property type="project" value="UniProtKB-KW"/>
</dbReference>
<keyword evidence="5 13" id="KW-0347">Helicase</keyword>
<keyword evidence="3" id="KW-0547">Nucleotide-binding</keyword>
<comment type="function">
    <text evidence="1">ATP-binding RNA helicase involved in the biogenesis of 60S ribosomal subunits and is required for the normal formation of 25S and 5.8S rRNAs.</text>
</comment>
<evidence type="ECO:0000256" key="9">
    <source>
        <dbReference type="ARBA" id="ARBA00047984"/>
    </source>
</evidence>
<evidence type="ECO:0000256" key="4">
    <source>
        <dbReference type="ARBA" id="ARBA00022801"/>
    </source>
</evidence>
<dbReference type="Pfam" id="PF00270">
    <property type="entry name" value="DEAD"/>
    <property type="match status" value="1"/>
</dbReference>
<dbReference type="OrthoDB" id="1191041at2759"/>
<feature type="region of interest" description="Disordered" evidence="10">
    <location>
        <begin position="332"/>
        <end position="404"/>
    </location>
</feature>
<dbReference type="SMART" id="SM00487">
    <property type="entry name" value="DEXDc"/>
    <property type="match status" value="1"/>
</dbReference>
<evidence type="ECO:0000256" key="3">
    <source>
        <dbReference type="ARBA" id="ARBA00022741"/>
    </source>
</evidence>
<dbReference type="SUPFAM" id="SSF52540">
    <property type="entry name" value="P-loop containing nucleoside triphosphate hydrolases"/>
    <property type="match status" value="2"/>
</dbReference>
<dbReference type="Pfam" id="PF00271">
    <property type="entry name" value="Helicase_C"/>
    <property type="match status" value="2"/>
</dbReference>
<organism evidence="13 14">
    <name type="scientific">Saitozyma podzolica</name>
    <dbReference type="NCBI Taxonomy" id="1890683"/>
    <lineage>
        <taxon>Eukaryota</taxon>
        <taxon>Fungi</taxon>
        <taxon>Dikarya</taxon>
        <taxon>Basidiomycota</taxon>
        <taxon>Agaricomycotina</taxon>
        <taxon>Tremellomycetes</taxon>
        <taxon>Tremellales</taxon>
        <taxon>Trimorphomycetaceae</taxon>
        <taxon>Saitozyma</taxon>
    </lineage>
</organism>
<name>A0A427YPL9_9TREE</name>
<dbReference type="GO" id="GO:0016787">
    <property type="term" value="F:hydrolase activity"/>
    <property type="evidence" value="ECO:0007669"/>
    <property type="project" value="UniProtKB-KW"/>
</dbReference>
<evidence type="ECO:0000256" key="6">
    <source>
        <dbReference type="ARBA" id="ARBA00022840"/>
    </source>
</evidence>
<proteinExistence type="inferred from homology"/>
<dbReference type="EMBL" id="RSCD01000005">
    <property type="protein sequence ID" value="RSH93000.1"/>
    <property type="molecule type" value="Genomic_DNA"/>
</dbReference>
<keyword evidence="7" id="KW-0694">RNA-binding</keyword>
<feature type="domain" description="Helicase ATP-binding" evidence="11">
    <location>
        <begin position="47"/>
        <end position="233"/>
    </location>
</feature>
<evidence type="ECO:0000256" key="2">
    <source>
        <dbReference type="ARBA" id="ARBA00012552"/>
    </source>
</evidence>
<feature type="compositionally biased region" description="Basic residues" evidence="10">
    <location>
        <begin position="617"/>
        <end position="636"/>
    </location>
</feature>
<dbReference type="PROSITE" id="PS51194">
    <property type="entry name" value="HELICASE_CTER"/>
    <property type="match status" value="1"/>
</dbReference>
<evidence type="ECO:0000256" key="1">
    <source>
        <dbReference type="ARBA" id="ARBA00003706"/>
    </source>
</evidence>
<dbReference type="PANTHER" id="PTHR47959">
    <property type="entry name" value="ATP-DEPENDENT RNA HELICASE RHLE-RELATED"/>
    <property type="match status" value="1"/>
</dbReference>
<dbReference type="GO" id="GO:0003724">
    <property type="term" value="F:RNA helicase activity"/>
    <property type="evidence" value="ECO:0007669"/>
    <property type="project" value="UniProtKB-EC"/>
</dbReference>
<protein>
    <recommendedName>
        <fullName evidence="2">RNA helicase</fullName>
        <ecNumber evidence="2">3.6.4.13</ecNumber>
    </recommendedName>
</protein>
<evidence type="ECO:0000259" key="11">
    <source>
        <dbReference type="PROSITE" id="PS51192"/>
    </source>
</evidence>
<dbReference type="CDD" id="cd18787">
    <property type="entry name" value="SF2_C_DEAD"/>
    <property type="match status" value="1"/>
</dbReference>
<reference evidence="13 14" key="1">
    <citation type="submission" date="2018-11" db="EMBL/GenBank/DDBJ databases">
        <title>Genome sequence of Saitozyma podzolica DSM 27192.</title>
        <authorList>
            <person name="Aliyu H."/>
            <person name="Gorte O."/>
            <person name="Ochsenreither K."/>
        </authorList>
    </citation>
    <scope>NUCLEOTIDE SEQUENCE [LARGE SCALE GENOMIC DNA]</scope>
    <source>
        <strain evidence="13 14">DSM 27192</strain>
    </source>
</reference>
<dbReference type="InterPro" id="IPR014001">
    <property type="entry name" value="Helicase_ATP-bd"/>
</dbReference>
<dbReference type="STRING" id="1890683.A0A427YPL9"/>
<dbReference type="AlphaFoldDB" id="A0A427YPL9"/>
<evidence type="ECO:0000313" key="13">
    <source>
        <dbReference type="EMBL" id="RSH93000.1"/>
    </source>
</evidence>
<keyword evidence="6" id="KW-0067">ATP-binding</keyword>
<feature type="domain" description="Helicase C-terminal" evidence="12">
    <location>
        <begin position="244"/>
        <end position="476"/>
    </location>
</feature>
<dbReference type="EC" id="3.6.4.13" evidence="2"/>
<dbReference type="Gene3D" id="3.40.50.300">
    <property type="entry name" value="P-loop containing nucleotide triphosphate hydrolases"/>
    <property type="match status" value="2"/>
</dbReference>
<accession>A0A427YPL9</accession>
<dbReference type="GO" id="GO:0005524">
    <property type="term" value="F:ATP binding"/>
    <property type="evidence" value="ECO:0007669"/>
    <property type="project" value="UniProtKB-KW"/>
</dbReference>
<feature type="region of interest" description="Disordered" evidence="10">
    <location>
        <begin position="602"/>
        <end position="643"/>
    </location>
</feature>
<dbReference type="Proteomes" id="UP000279259">
    <property type="component" value="Unassembled WGS sequence"/>
</dbReference>
<comment type="caution">
    <text evidence="13">The sequence shown here is derived from an EMBL/GenBank/DDBJ whole genome shotgun (WGS) entry which is preliminary data.</text>
</comment>
<dbReference type="PANTHER" id="PTHR47959:SF21">
    <property type="entry name" value="DEAD-BOX HELICASE 56"/>
    <property type="match status" value="1"/>
</dbReference>
<gene>
    <name evidence="13" type="primary">DBP9</name>
    <name evidence="13" type="ORF">EHS25_008448</name>
</gene>
<sequence>MSAPVDSLLDADLTFSSAPFTTLDPRVSRALADLSFAHPTLVQAKAIPLLLDGKDVLARARTGSGKTAAYCVPAVQKVLDAKSTISPASADYQATRVVILVPTRELALQVNGFLKSLTAYCEGLVQIVNTATSGASVQRVLLSDKPDVIISTPSRLLSLLQAKSVDLSQLSFLAIDEADLLLSYGHKDDLTRIMDPASGWVPRLGVQGCLVSATLSEDVESVKGLILRNPAILTLSEPAAVSSLLTQHYTLTSERDKFLLIYVLLKLKLIRGKSIVFVNDIDRGYRLKLFLGQFGVKTCVVNSELPLASRYHVVEEFNRGVYDVVVATDEGAGVDEDAEPVDEEQGDEAGEDETETKKEGEEEGQPANAEAGPSRKRAASPPSTKGGRDKKRSRGDPGSSMARGIDFTNASSVINFDLPTSARSYMHRVGRTARAGHSGLALSFIVPKDKWGKDKSVSLKSAKQDEQVWERIKDASRKDGAGEMKEWDWGSRKSEIEGFRYRMEDALRSVTAKRIQEARREEVRRELLNSEKLKASRVESSFFATSERAGMLTSYGQAHFAANPLDLDYLRHDTPLHPARQQSHLKHVPNYLMPKIAAAPLNSGDVTDGSHVGFSRRGGHGARGRGRGRGGARGGRKKVDPLK</sequence>
<feature type="compositionally biased region" description="Acidic residues" evidence="10">
    <location>
        <begin position="332"/>
        <end position="354"/>
    </location>
</feature>
<evidence type="ECO:0000256" key="7">
    <source>
        <dbReference type="ARBA" id="ARBA00022884"/>
    </source>
</evidence>
<comment type="similarity">
    <text evidence="8">Belongs to the DEAD box helicase family. DDX56/DBP9 subfamily.</text>
</comment>
<dbReference type="CDD" id="cd17961">
    <property type="entry name" value="DEADc_DDX56"/>
    <property type="match status" value="1"/>
</dbReference>
<evidence type="ECO:0000313" key="14">
    <source>
        <dbReference type="Proteomes" id="UP000279259"/>
    </source>
</evidence>
<evidence type="ECO:0000256" key="10">
    <source>
        <dbReference type="SAM" id="MobiDB-lite"/>
    </source>
</evidence>
<dbReference type="InterPro" id="IPR027417">
    <property type="entry name" value="P-loop_NTPase"/>
</dbReference>
<keyword evidence="4" id="KW-0378">Hydrolase</keyword>
<dbReference type="InterPro" id="IPR011545">
    <property type="entry name" value="DEAD/DEAH_box_helicase_dom"/>
</dbReference>
<dbReference type="GO" id="GO:0005829">
    <property type="term" value="C:cytosol"/>
    <property type="evidence" value="ECO:0007669"/>
    <property type="project" value="TreeGrafter"/>
</dbReference>
<comment type="catalytic activity">
    <reaction evidence="9">
        <text>ATP + H2O = ADP + phosphate + H(+)</text>
        <dbReference type="Rhea" id="RHEA:13065"/>
        <dbReference type="ChEBI" id="CHEBI:15377"/>
        <dbReference type="ChEBI" id="CHEBI:15378"/>
        <dbReference type="ChEBI" id="CHEBI:30616"/>
        <dbReference type="ChEBI" id="CHEBI:43474"/>
        <dbReference type="ChEBI" id="CHEBI:456216"/>
        <dbReference type="EC" id="3.6.4.13"/>
    </reaction>
</comment>
<dbReference type="InterPro" id="IPR001650">
    <property type="entry name" value="Helicase_C-like"/>
</dbReference>
<dbReference type="SMART" id="SM00490">
    <property type="entry name" value="HELICc"/>
    <property type="match status" value="1"/>
</dbReference>
<evidence type="ECO:0000256" key="8">
    <source>
        <dbReference type="ARBA" id="ARBA00038041"/>
    </source>
</evidence>
<dbReference type="InterPro" id="IPR050079">
    <property type="entry name" value="DEAD_box_RNA_helicase"/>
</dbReference>
<dbReference type="PROSITE" id="PS51192">
    <property type="entry name" value="HELICASE_ATP_BIND_1"/>
    <property type="match status" value="1"/>
</dbReference>
<keyword evidence="14" id="KW-1185">Reference proteome</keyword>
<evidence type="ECO:0000256" key="5">
    <source>
        <dbReference type="ARBA" id="ARBA00022806"/>
    </source>
</evidence>